<name>A0ABQ6GLS2_9GAMM</name>
<sequence>MVSNKYRQHLLQINRLCIYGFAIIGILLDSTLACIFSLTLWVWLTAFIRYETRVLNYIIQGLKH</sequence>
<keyword evidence="3" id="KW-1185">Reference proteome</keyword>
<feature type="transmembrane region" description="Helical" evidence="1">
    <location>
        <begin position="16"/>
        <end position="44"/>
    </location>
</feature>
<evidence type="ECO:0000313" key="2">
    <source>
        <dbReference type="EMBL" id="GLX76958.1"/>
    </source>
</evidence>
<evidence type="ECO:0000256" key="1">
    <source>
        <dbReference type="SAM" id="Phobius"/>
    </source>
</evidence>
<organism evidence="2 3">
    <name type="scientific">Thalassotalea insulae</name>
    <dbReference type="NCBI Taxonomy" id="2056778"/>
    <lineage>
        <taxon>Bacteria</taxon>
        <taxon>Pseudomonadati</taxon>
        <taxon>Pseudomonadota</taxon>
        <taxon>Gammaproteobacteria</taxon>
        <taxon>Alteromonadales</taxon>
        <taxon>Colwelliaceae</taxon>
        <taxon>Thalassotalea</taxon>
    </lineage>
</organism>
<dbReference type="Proteomes" id="UP001157186">
    <property type="component" value="Unassembled WGS sequence"/>
</dbReference>
<proteinExistence type="predicted"/>
<reference evidence="2 3" key="1">
    <citation type="submission" date="2023-03" db="EMBL/GenBank/DDBJ databases">
        <title>Draft genome sequence of Thalassotalea insulae KCTC 62186T.</title>
        <authorList>
            <person name="Sawabe T."/>
        </authorList>
    </citation>
    <scope>NUCLEOTIDE SEQUENCE [LARGE SCALE GENOMIC DNA]</scope>
    <source>
        <strain evidence="2 3">KCTC 62186</strain>
    </source>
</reference>
<keyword evidence="1" id="KW-1133">Transmembrane helix</keyword>
<keyword evidence="1" id="KW-0472">Membrane</keyword>
<keyword evidence="1" id="KW-0812">Transmembrane</keyword>
<evidence type="ECO:0000313" key="3">
    <source>
        <dbReference type="Proteomes" id="UP001157186"/>
    </source>
</evidence>
<gene>
    <name evidence="2" type="ORF">tinsulaeT_02980</name>
</gene>
<accession>A0ABQ6GLS2</accession>
<protein>
    <submittedName>
        <fullName evidence="2">Uncharacterized protein</fullName>
    </submittedName>
</protein>
<dbReference type="EMBL" id="BSST01000001">
    <property type="protein sequence ID" value="GLX76958.1"/>
    <property type="molecule type" value="Genomic_DNA"/>
</dbReference>
<comment type="caution">
    <text evidence="2">The sequence shown here is derived from an EMBL/GenBank/DDBJ whole genome shotgun (WGS) entry which is preliminary data.</text>
</comment>